<dbReference type="InterPro" id="IPR050904">
    <property type="entry name" value="Adhesion/Biosynth-related"/>
</dbReference>
<evidence type="ECO:0000259" key="6">
    <source>
        <dbReference type="PROSITE" id="PS50213"/>
    </source>
</evidence>
<evidence type="ECO:0000256" key="2">
    <source>
        <dbReference type="ARBA" id="ARBA00023157"/>
    </source>
</evidence>
<proteinExistence type="predicted"/>
<dbReference type="Pfam" id="PF02469">
    <property type="entry name" value="Fasciclin"/>
    <property type="match status" value="1"/>
</dbReference>
<feature type="compositionally biased region" description="Acidic residues" evidence="3">
    <location>
        <begin position="526"/>
        <end position="539"/>
    </location>
</feature>
<dbReference type="SMART" id="SM00223">
    <property type="entry name" value="APPLE"/>
    <property type="match status" value="1"/>
</dbReference>
<feature type="compositionally biased region" description="Polar residues" evidence="3">
    <location>
        <begin position="721"/>
        <end position="732"/>
    </location>
</feature>
<evidence type="ECO:0000256" key="4">
    <source>
        <dbReference type="SAM" id="Phobius"/>
    </source>
</evidence>
<dbReference type="InterPro" id="IPR000782">
    <property type="entry name" value="FAS1_domain"/>
</dbReference>
<keyword evidence="8" id="KW-1185">Reference proteome</keyword>
<dbReference type="Pfam" id="PF14295">
    <property type="entry name" value="PAN_4"/>
    <property type="match status" value="1"/>
</dbReference>
<keyword evidence="2" id="KW-1015">Disulfide bond</keyword>
<feature type="transmembrane region" description="Helical" evidence="4">
    <location>
        <begin position="790"/>
        <end position="814"/>
    </location>
</feature>
<dbReference type="Gene3D" id="2.30.180.10">
    <property type="entry name" value="FAS1 domain"/>
    <property type="match status" value="1"/>
</dbReference>
<feature type="domain" description="FAS1" evidence="6">
    <location>
        <begin position="357"/>
        <end position="501"/>
    </location>
</feature>
<dbReference type="InterPro" id="IPR003609">
    <property type="entry name" value="Pan_app"/>
</dbReference>
<dbReference type="PANTHER" id="PTHR10900">
    <property type="entry name" value="PERIOSTIN-RELATED"/>
    <property type="match status" value="1"/>
</dbReference>
<evidence type="ECO:0000313" key="7">
    <source>
        <dbReference type="EMBL" id="CEL93594.1"/>
    </source>
</evidence>
<dbReference type="Gene3D" id="3.50.4.10">
    <property type="entry name" value="Hepatocyte Growth Factor"/>
    <property type="match status" value="2"/>
</dbReference>
<dbReference type="PANTHER" id="PTHR10900:SF77">
    <property type="entry name" value="FI19380P1"/>
    <property type="match status" value="1"/>
</dbReference>
<dbReference type="SMART" id="SM00554">
    <property type="entry name" value="FAS1"/>
    <property type="match status" value="1"/>
</dbReference>
<dbReference type="PROSITE" id="PS50213">
    <property type="entry name" value="FAS1"/>
    <property type="match status" value="1"/>
</dbReference>
<dbReference type="InParanoid" id="A0A0G4EE30"/>
<dbReference type="VEuPathDB" id="CryptoDB:Vbra_11302"/>
<keyword evidence="4" id="KW-0472">Membrane</keyword>
<dbReference type="GO" id="GO:0006508">
    <property type="term" value="P:proteolysis"/>
    <property type="evidence" value="ECO:0007669"/>
    <property type="project" value="InterPro"/>
</dbReference>
<dbReference type="Proteomes" id="UP000041254">
    <property type="component" value="Unassembled WGS sequence"/>
</dbReference>
<keyword evidence="5" id="KW-0732">Signal</keyword>
<dbReference type="Pfam" id="PF00024">
    <property type="entry name" value="PAN_1"/>
    <property type="match status" value="1"/>
</dbReference>
<dbReference type="OrthoDB" id="286301at2759"/>
<dbReference type="InterPro" id="IPR036378">
    <property type="entry name" value="FAS1_dom_sf"/>
</dbReference>
<feature type="compositionally biased region" description="Low complexity" evidence="3">
    <location>
        <begin position="552"/>
        <end position="617"/>
    </location>
</feature>
<keyword evidence="4" id="KW-0812">Transmembrane</keyword>
<evidence type="ECO:0000256" key="3">
    <source>
        <dbReference type="SAM" id="MobiDB-lite"/>
    </source>
</evidence>
<feature type="compositionally biased region" description="Low complexity" evidence="3">
    <location>
        <begin position="30"/>
        <end position="51"/>
    </location>
</feature>
<feature type="compositionally biased region" description="Polar residues" evidence="3">
    <location>
        <begin position="669"/>
        <end position="684"/>
    </location>
</feature>
<feature type="chain" id="PRO_5005187621" description="FAS1 domain-containing protein" evidence="5">
    <location>
        <begin position="25"/>
        <end position="844"/>
    </location>
</feature>
<reference evidence="7 8" key="1">
    <citation type="submission" date="2014-11" db="EMBL/GenBank/DDBJ databases">
        <authorList>
            <person name="Zhu J."/>
            <person name="Qi W."/>
            <person name="Song R."/>
        </authorList>
    </citation>
    <scope>NUCLEOTIDE SEQUENCE [LARGE SCALE GENOMIC DNA]</scope>
</reference>
<name>A0A0G4EE30_VITBC</name>
<feature type="compositionally biased region" description="Basic and acidic residues" evidence="3">
    <location>
        <begin position="60"/>
        <end position="71"/>
    </location>
</feature>
<feature type="region of interest" description="Disordered" evidence="3">
    <location>
        <begin position="818"/>
        <end position="844"/>
    </location>
</feature>
<evidence type="ECO:0000256" key="5">
    <source>
        <dbReference type="SAM" id="SignalP"/>
    </source>
</evidence>
<sequence length="844" mass="90568">MAARLSLLLLSCLLALTALPFTVCQEATSPPAADDSDSAASVGSPGAGAADKSVDQVLADLKKDEEAKAAEGDDEETPLPSGPMPENCTTSGVQYIGQLVTDFVPLYKEERTCQQACQSHPACYFFSFYHGLDGELVNVQEGDEIELAVPDYEEEEELDRRALAFADFDDVSKRRFRGLQGKMPTADEVMLNPKAGACFLLGAYVRKEMKAKFVSGPRTCASECVKMYSDNCLATRCCSRATATCVSKDTFFAQCRLPTDACPGKGWNCYNISSMPSGCLEYDMEYAPQSFANDIDEILDVETELHCQELCKQHDKCNYWSYNPYYKKMCLLKKKNKPKMHVKGVISGVKDCAGFEQPNLIDYIAEQPEYKEFYKRVELAGLDSFLNTNTSAAKGNSTGFTVFIPVNQAWENLDPKVKEEIEADKFKLGTIIKGHIVERPVGVERYLGEETVKGLKTASGETIAVSRRASNEGKMQINDANVLIPDIKAKDGMITTIAKVLLPVEMMDEAMPSIDEDDSASLLDMAPEEEEEEDEESTEEKDTLISSSLPDTPTTGTKKTNATTGSSKLPSISSGSNTTTTKTVTNTTTAGSGSTPSTKTTKTTNTTLSTGNSTASTLIGSAAPKKPANDTLATSKKSTDDSLSSSSLEDDAYGSSSTGLLDEHDIAATATTRDTSSVSSTNRTAVVEVNTPGPSADEEAGASPRIEDFYDTTSTSDDSSMQEGTADSSFQPGQPAETSEIEHHATETEESDAAAGSSPKLTAPTVEELHEAASKSSSQGGSGGVLGLPVWLEIMMLVVIVGLAVVGGVAAFVLKQRRKEEEGPTPTRRPVRIEYTHGGNHSSS</sequence>
<accession>A0A0G4EE30</accession>
<evidence type="ECO:0000313" key="8">
    <source>
        <dbReference type="Proteomes" id="UP000041254"/>
    </source>
</evidence>
<dbReference type="InterPro" id="IPR000177">
    <property type="entry name" value="Apple"/>
</dbReference>
<dbReference type="GO" id="GO:0005615">
    <property type="term" value="C:extracellular space"/>
    <property type="evidence" value="ECO:0007669"/>
    <property type="project" value="TreeGrafter"/>
</dbReference>
<organism evidence="7 8">
    <name type="scientific">Vitrella brassicaformis (strain CCMP3155)</name>
    <dbReference type="NCBI Taxonomy" id="1169540"/>
    <lineage>
        <taxon>Eukaryota</taxon>
        <taxon>Sar</taxon>
        <taxon>Alveolata</taxon>
        <taxon>Colpodellida</taxon>
        <taxon>Vitrellaceae</taxon>
        <taxon>Vitrella</taxon>
    </lineage>
</organism>
<feature type="region of interest" description="Disordered" evidence="3">
    <location>
        <begin position="525"/>
        <end position="760"/>
    </location>
</feature>
<dbReference type="SUPFAM" id="SSF57414">
    <property type="entry name" value="Hairpin loop containing domain-like"/>
    <property type="match status" value="2"/>
</dbReference>
<feature type="region of interest" description="Disordered" evidence="3">
    <location>
        <begin position="30"/>
        <end position="88"/>
    </location>
</feature>
<protein>
    <recommendedName>
        <fullName evidence="6">FAS1 domain-containing protein</fullName>
    </recommendedName>
</protein>
<feature type="signal peptide" evidence="5">
    <location>
        <begin position="1"/>
        <end position="24"/>
    </location>
</feature>
<gene>
    <name evidence="7" type="ORF">Vbra_11302</name>
</gene>
<evidence type="ECO:0000256" key="1">
    <source>
        <dbReference type="ARBA" id="ARBA00022737"/>
    </source>
</evidence>
<dbReference type="EMBL" id="CDMY01000179">
    <property type="protein sequence ID" value="CEL93594.1"/>
    <property type="molecule type" value="Genomic_DNA"/>
</dbReference>
<dbReference type="SUPFAM" id="SSF82153">
    <property type="entry name" value="FAS1 domain"/>
    <property type="match status" value="1"/>
</dbReference>
<keyword evidence="4" id="KW-1133">Transmembrane helix</keyword>
<dbReference type="STRING" id="1169540.A0A0G4EE30"/>
<dbReference type="AlphaFoldDB" id="A0A0G4EE30"/>
<keyword evidence="1" id="KW-0677">Repeat</keyword>